<sequence>MITPMCIVCCTPPNSWGGLGCSCCSTPSLSCPFLSVHSLCARKPRVLISSLFRVSVICIRDFPSPRNVITHTVKGILCHWITSECSRNMLLGRVTSNKMDMKYAS</sequence>
<gene>
    <name evidence="1" type="ORF">CDAR_534521</name>
</gene>
<evidence type="ECO:0000313" key="2">
    <source>
        <dbReference type="Proteomes" id="UP001054837"/>
    </source>
</evidence>
<dbReference type="Proteomes" id="UP001054837">
    <property type="component" value="Unassembled WGS sequence"/>
</dbReference>
<name>A0AAV4MJ98_9ARAC</name>
<evidence type="ECO:0000313" key="1">
    <source>
        <dbReference type="EMBL" id="GIX71682.1"/>
    </source>
</evidence>
<comment type="caution">
    <text evidence="1">The sequence shown here is derived from an EMBL/GenBank/DDBJ whole genome shotgun (WGS) entry which is preliminary data.</text>
</comment>
<protein>
    <submittedName>
        <fullName evidence="1">Uncharacterized protein</fullName>
    </submittedName>
</protein>
<organism evidence="1 2">
    <name type="scientific">Caerostris darwini</name>
    <dbReference type="NCBI Taxonomy" id="1538125"/>
    <lineage>
        <taxon>Eukaryota</taxon>
        <taxon>Metazoa</taxon>
        <taxon>Ecdysozoa</taxon>
        <taxon>Arthropoda</taxon>
        <taxon>Chelicerata</taxon>
        <taxon>Arachnida</taxon>
        <taxon>Araneae</taxon>
        <taxon>Araneomorphae</taxon>
        <taxon>Entelegynae</taxon>
        <taxon>Araneoidea</taxon>
        <taxon>Araneidae</taxon>
        <taxon>Caerostris</taxon>
    </lineage>
</organism>
<proteinExistence type="predicted"/>
<dbReference type="AlphaFoldDB" id="A0AAV4MJ98"/>
<dbReference type="EMBL" id="BPLQ01000476">
    <property type="protein sequence ID" value="GIX71682.1"/>
    <property type="molecule type" value="Genomic_DNA"/>
</dbReference>
<accession>A0AAV4MJ98</accession>
<keyword evidence="2" id="KW-1185">Reference proteome</keyword>
<reference evidence="1 2" key="1">
    <citation type="submission" date="2021-06" db="EMBL/GenBank/DDBJ databases">
        <title>Caerostris darwini draft genome.</title>
        <authorList>
            <person name="Kono N."/>
            <person name="Arakawa K."/>
        </authorList>
    </citation>
    <scope>NUCLEOTIDE SEQUENCE [LARGE SCALE GENOMIC DNA]</scope>
</reference>